<sequence length="120" mass="13654">MKKRRSTVLVSPGKDVTLYIPTETPPEVIAYMNQLKAEGMFSHGIMEILTKHILHEQSLATLVGEEDPNHTIESFVEDDHFYTAPMEHQESVDIPVSNRQKNFSLEDIFRQAGRNAGKLM</sequence>
<dbReference type="Proteomes" id="UP000838821">
    <property type="component" value="Unassembled WGS sequence"/>
</dbReference>
<evidence type="ECO:0000313" key="1">
    <source>
        <dbReference type="EMBL" id="CAH1227231.1"/>
    </source>
</evidence>
<organism evidence="1 2">
    <name type="scientific">Paenibacillus allorhizoplanae</name>
    <dbReference type="NCBI Taxonomy" id="2905648"/>
    <lineage>
        <taxon>Bacteria</taxon>
        <taxon>Bacillati</taxon>
        <taxon>Bacillota</taxon>
        <taxon>Bacilli</taxon>
        <taxon>Bacillales</taxon>
        <taxon>Paenibacillaceae</taxon>
        <taxon>Paenibacillus</taxon>
    </lineage>
</organism>
<dbReference type="RefSeq" id="WP_236292304.1">
    <property type="nucleotide sequence ID" value="NZ_CAKMMW010000028.1"/>
</dbReference>
<protein>
    <submittedName>
        <fullName evidence="1">Uncharacterized protein</fullName>
    </submittedName>
</protein>
<gene>
    <name evidence="1" type="ORF">PAECIP111891_06102</name>
</gene>
<proteinExistence type="predicted"/>
<dbReference type="EMBL" id="CAKMMW010000028">
    <property type="protein sequence ID" value="CAH1227231.1"/>
    <property type="molecule type" value="Genomic_DNA"/>
</dbReference>
<accession>A0ABM9CWM4</accession>
<keyword evidence="2" id="KW-1185">Reference proteome</keyword>
<reference evidence="1" key="1">
    <citation type="submission" date="2022-01" db="EMBL/GenBank/DDBJ databases">
        <authorList>
            <person name="Criscuolo A."/>
        </authorList>
    </citation>
    <scope>NUCLEOTIDE SEQUENCE</scope>
    <source>
        <strain evidence="1">CIP111891</strain>
    </source>
</reference>
<name>A0ABM9CWM4_9BACL</name>
<evidence type="ECO:0000313" key="2">
    <source>
        <dbReference type="Proteomes" id="UP000838821"/>
    </source>
</evidence>
<comment type="caution">
    <text evidence="1">The sequence shown here is derived from an EMBL/GenBank/DDBJ whole genome shotgun (WGS) entry which is preliminary data.</text>
</comment>